<organism evidence="2 3">
    <name type="scientific">Planobispora longispora</name>
    <dbReference type="NCBI Taxonomy" id="28887"/>
    <lineage>
        <taxon>Bacteria</taxon>
        <taxon>Bacillati</taxon>
        <taxon>Actinomycetota</taxon>
        <taxon>Actinomycetes</taxon>
        <taxon>Streptosporangiales</taxon>
        <taxon>Streptosporangiaceae</taxon>
        <taxon>Planobispora</taxon>
    </lineage>
</organism>
<dbReference type="RefSeq" id="WP_203891559.1">
    <property type="nucleotide sequence ID" value="NZ_BOOH01000023.1"/>
</dbReference>
<sequence>MIETNLAGAASAPPAVPEVASPGTVRVLGTASSPVIGRLSTTLLMLGRTGGGRLSTAEVTGWTATAFSAGYAARPAVGRAVGRAPVVLPAAVAAGGVALSTCGAAFIALRSRATREAR</sequence>
<dbReference type="AlphaFoldDB" id="A0A8J3RMV8"/>
<keyword evidence="1" id="KW-0472">Membrane</keyword>
<dbReference type="EMBL" id="BOOH01000023">
    <property type="protein sequence ID" value="GIH77001.1"/>
    <property type="molecule type" value="Genomic_DNA"/>
</dbReference>
<keyword evidence="1" id="KW-0812">Transmembrane</keyword>
<keyword evidence="3" id="KW-1185">Reference proteome</keyword>
<evidence type="ECO:0000313" key="2">
    <source>
        <dbReference type="EMBL" id="GIH77001.1"/>
    </source>
</evidence>
<gene>
    <name evidence="2" type="ORF">Plo01_34300</name>
</gene>
<feature type="transmembrane region" description="Helical" evidence="1">
    <location>
        <begin position="86"/>
        <end position="109"/>
    </location>
</feature>
<protein>
    <submittedName>
        <fullName evidence="2">Uncharacterized protein</fullName>
    </submittedName>
</protein>
<proteinExistence type="predicted"/>
<evidence type="ECO:0000313" key="3">
    <source>
        <dbReference type="Proteomes" id="UP000616724"/>
    </source>
</evidence>
<name>A0A8J3RMV8_9ACTN</name>
<accession>A0A8J3RMV8</accession>
<reference evidence="2 3" key="1">
    <citation type="submission" date="2021-01" db="EMBL/GenBank/DDBJ databases">
        <title>Whole genome shotgun sequence of Planobispora longispora NBRC 13918.</title>
        <authorList>
            <person name="Komaki H."/>
            <person name="Tamura T."/>
        </authorList>
    </citation>
    <scope>NUCLEOTIDE SEQUENCE [LARGE SCALE GENOMIC DNA]</scope>
    <source>
        <strain evidence="2 3">NBRC 13918</strain>
    </source>
</reference>
<comment type="caution">
    <text evidence="2">The sequence shown here is derived from an EMBL/GenBank/DDBJ whole genome shotgun (WGS) entry which is preliminary data.</text>
</comment>
<evidence type="ECO:0000256" key="1">
    <source>
        <dbReference type="SAM" id="Phobius"/>
    </source>
</evidence>
<keyword evidence="1" id="KW-1133">Transmembrane helix</keyword>
<dbReference type="Proteomes" id="UP000616724">
    <property type="component" value="Unassembled WGS sequence"/>
</dbReference>